<dbReference type="AlphaFoldDB" id="A0A8C4N2G2"/>
<dbReference type="Ensembl" id="ENSEBUT00000000993.1">
    <property type="protein sequence ID" value="ENSEBUP00000000687.1"/>
    <property type="gene ID" value="ENSEBUG00000000752.1"/>
</dbReference>
<dbReference type="PANTHER" id="PTHR47085:SF1">
    <property type="entry name" value="ZINC FINGER MYND DOMAIN-CONTAINING PROTEIN 15"/>
    <property type="match status" value="1"/>
</dbReference>
<organism evidence="3 4">
    <name type="scientific">Eptatretus burgeri</name>
    <name type="common">Inshore hagfish</name>
    <dbReference type="NCBI Taxonomy" id="7764"/>
    <lineage>
        <taxon>Eukaryota</taxon>
        <taxon>Metazoa</taxon>
        <taxon>Chordata</taxon>
        <taxon>Craniata</taxon>
        <taxon>Vertebrata</taxon>
        <taxon>Cyclostomata</taxon>
        <taxon>Myxini</taxon>
        <taxon>Myxiniformes</taxon>
        <taxon>Myxinidae</taxon>
        <taxon>Eptatretinae</taxon>
        <taxon>Eptatretus</taxon>
    </lineage>
</organism>
<feature type="compositionally biased region" description="Basic residues" evidence="1">
    <location>
        <begin position="650"/>
        <end position="660"/>
    </location>
</feature>
<dbReference type="PANTHER" id="PTHR47085">
    <property type="entry name" value="ZINC FINGER MYND DOMAIN-CONTAINING PROTEIN 15"/>
    <property type="match status" value="1"/>
</dbReference>
<dbReference type="InterPro" id="IPR046824">
    <property type="entry name" value="Mss51-like_C"/>
</dbReference>
<dbReference type="Pfam" id="PF20179">
    <property type="entry name" value="MSS51_C"/>
    <property type="match status" value="1"/>
</dbReference>
<feature type="region of interest" description="Disordered" evidence="1">
    <location>
        <begin position="632"/>
        <end position="660"/>
    </location>
</feature>
<evidence type="ECO:0000313" key="4">
    <source>
        <dbReference type="Proteomes" id="UP000694388"/>
    </source>
</evidence>
<evidence type="ECO:0000256" key="1">
    <source>
        <dbReference type="SAM" id="MobiDB-lite"/>
    </source>
</evidence>
<protein>
    <recommendedName>
        <fullName evidence="2">Mitochondrial splicing suppressor 51-like C-terminal domain-containing protein</fullName>
    </recommendedName>
</protein>
<accession>A0A8C4N2G2</accession>
<proteinExistence type="predicted"/>
<evidence type="ECO:0000313" key="3">
    <source>
        <dbReference type="Ensembl" id="ENSEBUP00000000687.1"/>
    </source>
</evidence>
<reference evidence="3" key="2">
    <citation type="submission" date="2025-09" db="UniProtKB">
        <authorList>
            <consortium name="Ensembl"/>
        </authorList>
    </citation>
    <scope>IDENTIFICATION</scope>
</reference>
<reference evidence="3" key="1">
    <citation type="submission" date="2025-08" db="UniProtKB">
        <authorList>
            <consortium name="Ensembl"/>
        </authorList>
    </citation>
    <scope>IDENTIFICATION</scope>
</reference>
<dbReference type="InterPro" id="IPR042989">
    <property type="entry name" value="ZMY15"/>
</dbReference>
<dbReference type="GO" id="GO:0042826">
    <property type="term" value="F:histone deacetylase binding"/>
    <property type="evidence" value="ECO:0007669"/>
    <property type="project" value="InterPro"/>
</dbReference>
<name>A0A8C4N2G2_EPTBU</name>
<sequence>MDLHSGCPDLPIQLAQALYDWSAKLALDQEASMLPVACGYKARQRAKNKNENQDHCEKVVFICMELPLELTTWLLVTVTPLPLAFYCAVNLKSRAMNKSSLSFYGENFLSLADAPNHIGLVSCKHLSKESLKSEHLTAIPLLFAVLETNGRLLGATVARGGPVAPRMILDLLRKCMFEPLGGGKPYKPREISMNSKAMTSNMQPWLKKLGVRVKLEALPHHLTLQPVLPGFCFACASPADHHKLHSCPQCGAILICSNCYAKHNKIPGSYSVDQTHPCTQLAEHMAQTPELNNLPFTFMPEVMKESFLAPTFLVSRGLTEGLWRLESVHFNIPNLHLSRNPSSLSVQYGLLMEKMSRTPMERVMGILLNEAQILATRPNAAPQHALGSWKEYYKWRRLDLNSPIAALLTYPLTIYYIITHLHKHGTKSIRLHIVGAEKELDYAIVFWELKALLPQISFELLFLGPRLASSLHKTEFVVYPKESRVIVEPVFEEKMEKPREKSQHIGIKVCSTMYHHFHGFQPDLLIMFHPSLHTFPMWASTLRKLQMWNIPAFITESTKHALLLAAETMRAATGGGMHPATLNPFRSPLRANAPAFLLPWYPNAFISSLKYKIDPVKPVFVRDEPPILQHIERAPRGREDVEGRRNEAKGHKRYRKLKKR</sequence>
<dbReference type="Proteomes" id="UP000694388">
    <property type="component" value="Unplaced"/>
</dbReference>
<keyword evidence="4" id="KW-1185">Reference proteome</keyword>
<feature type="domain" description="Mitochondrial splicing suppressor 51-like C-terminal" evidence="2">
    <location>
        <begin position="411"/>
        <end position="590"/>
    </location>
</feature>
<evidence type="ECO:0000259" key="2">
    <source>
        <dbReference type="Pfam" id="PF20179"/>
    </source>
</evidence>
<dbReference type="GeneTree" id="ENSGT00390000000527"/>
<feature type="compositionally biased region" description="Basic and acidic residues" evidence="1">
    <location>
        <begin position="632"/>
        <end position="649"/>
    </location>
</feature>
<dbReference type="GO" id="GO:0045892">
    <property type="term" value="P:negative regulation of DNA-templated transcription"/>
    <property type="evidence" value="ECO:0007669"/>
    <property type="project" value="InterPro"/>
</dbReference>